<dbReference type="SUPFAM" id="SSF53720">
    <property type="entry name" value="ALDH-like"/>
    <property type="match status" value="1"/>
</dbReference>
<dbReference type="InterPro" id="IPR029510">
    <property type="entry name" value="Ald_DH_CS_GLU"/>
</dbReference>
<protein>
    <submittedName>
        <fullName evidence="6">Aldehyde dehydrogenase</fullName>
    </submittedName>
</protein>
<evidence type="ECO:0000256" key="4">
    <source>
        <dbReference type="RuleBase" id="RU003345"/>
    </source>
</evidence>
<dbReference type="PANTHER" id="PTHR42804:SF1">
    <property type="entry name" value="ALDEHYDE DEHYDROGENASE-RELATED"/>
    <property type="match status" value="1"/>
</dbReference>
<dbReference type="PROSITE" id="PS00687">
    <property type="entry name" value="ALDEHYDE_DEHYDR_GLU"/>
    <property type="match status" value="1"/>
</dbReference>
<name>A0A076EKZ4_RHOOP</name>
<evidence type="ECO:0000256" key="2">
    <source>
        <dbReference type="ARBA" id="ARBA00023002"/>
    </source>
</evidence>
<dbReference type="AlphaFoldDB" id="A0A076EKZ4"/>
<feature type="active site" evidence="3">
    <location>
        <position position="259"/>
    </location>
</feature>
<evidence type="ECO:0000256" key="3">
    <source>
        <dbReference type="PROSITE-ProRule" id="PRU10007"/>
    </source>
</evidence>
<proteinExistence type="inferred from homology"/>
<dbReference type="InterPro" id="IPR016163">
    <property type="entry name" value="Ald_DH_C"/>
</dbReference>
<evidence type="ECO:0000313" key="7">
    <source>
        <dbReference type="Proteomes" id="UP000028488"/>
    </source>
</evidence>
<dbReference type="GO" id="GO:0016620">
    <property type="term" value="F:oxidoreductase activity, acting on the aldehyde or oxo group of donors, NAD or NADP as acceptor"/>
    <property type="evidence" value="ECO:0007669"/>
    <property type="project" value="InterPro"/>
</dbReference>
<comment type="similarity">
    <text evidence="1 4">Belongs to the aldehyde dehydrogenase family.</text>
</comment>
<dbReference type="eggNOG" id="COG1012">
    <property type="taxonomic scope" value="Bacteria"/>
</dbReference>
<dbReference type="InterPro" id="IPR015590">
    <property type="entry name" value="Aldehyde_DH_dom"/>
</dbReference>
<feature type="domain" description="Aldehyde dehydrogenase" evidence="5">
    <location>
        <begin position="21"/>
        <end position="484"/>
    </location>
</feature>
<evidence type="ECO:0000256" key="1">
    <source>
        <dbReference type="ARBA" id="ARBA00009986"/>
    </source>
</evidence>
<dbReference type="NCBIfam" id="TIGR04284">
    <property type="entry name" value="aldehy_Rv0768"/>
    <property type="match status" value="1"/>
</dbReference>
<dbReference type="RefSeq" id="WP_128640005.1">
    <property type="nucleotide sequence ID" value="NZ_CP008947.1"/>
</dbReference>
<dbReference type="InterPro" id="IPR026460">
    <property type="entry name" value="Aldehyde_dehydrogenase_Rv0768"/>
</dbReference>
<organism evidence="6 7">
    <name type="scientific">Rhodococcus opacus</name>
    <name type="common">Nocardia opaca</name>
    <dbReference type="NCBI Taxonomy" id="37919"/>
    <lineage>
        <taxon>Bacteria</taxon>
        <taxon>Bacillati</taxon>
        <taxon>Actinomycetota</taxon>
        <taxon>Actinomycetes</taxon>
        <taxon>Mycobacteriales</taxon>
        <taxon>Nocardiaceae</taxon>
        <taxon>Rhodococcus</taxon>
    </lineage>
</organism>
<dbReference type="Proteomes" id="UP000028488">
    <property type="component" value="Chromosome"/>
</dbReference>
<dbReference type="PANTHER" id="PTHR42804">
    <property type="entry name" value="ALDEHYDE DEHYDROGENASE"/>
    <property type="match status" value="1"/>
</dbReference>
<dbReference type="EMBL" id="CP008947">
    <property type="protein sequence ID" value="AII06406.1"/>
    <property type="molecule type" value="Genomic_DNA"/>
</dbReference>
<dbReference type="InterPro" id="IPR016161">
    <property type="entry name" value="Ald_DH/histidinol_DH"/>
</dbReference>
<dbReference type="FunFam" id="3.40.605.10:FF:000026">
    <property type="entry name" value="Aldehyde dehydrogenase, putative"/>
    <property type="match status" value="1"/>
</dbReference>
<evidence type="ECO:0000259" key="5">
    <source>
        <dbReference type="Pfam" id="PF00171"/>
    </source>
</evidence>
<dbReference type="FunFam" id="3.40.605.10:FF:000007">
    <property type="entry name" value="NAD/NADP-dependent betaine aldehyde dehydrogenase"/>
    <property type="match status" value="1"/>
</dbReference>
<dbReference type="Gene3D" id="3.40.309.10">
    <property type="entry name" value="Aldehyde Dehydrogenase, Chain A, domain 2"/>
    <property type="match status" value="1"/>
</dbReference>
<evidence type="ECO:0000313" key="6">
    <source>
        <dbReference type="EMBL" id="AII06406.1"/>
    </source>
</evidence>
<gene>
    <name evidence="6" type="ORF">EP51_18015</name>
</gene>
<reference evidence="6 7" key="1">
    <citation type="submission" date="2014-07" db="EMBL/GenBank/DDBJ databases">
        <title>Genome Sequence of Rhodococcus opacus Strain R7, a Biodegrader of Mono- and Polycyclic Aromatic Hydrocarbons.</title>
        <authorList>
            <person name="Di Gennaro P."/>
            <person name="Zampolli J."/>
            <person name="Presti I."/>
            <person name="Cappelletti M."/>
            <person name="D'Ursi P."/>
            <person name="Orro A."/>
            <person name="Mezzelani A."/>
            <person name="Milanesi L."/>
        </authorList>
    </citation>
    <scope>NUCLEOTIDE SEQUENCE [LARGE SCALE GENOMIC DNA]</scope>
    <source>
        <strain evidence="6 7">R7</strain>
    </source>
</reference>
<dbReference type="CDD" id="cd07089">
    <property type="entry name" value="ALDH_CddD-AldA-like"/>
    <property type="match status" value="1"/>
</dbReference>
<sequence>MTLRPTDSSALLIDGKLIPGSGGTFEVINPATEEVLGRAADATASDMDAAIAAARRAFDDTTWSRDHVFRARCLRQLRDVLQSHIEELRDITIAEVGAPAFLTSGPQLEGPVADLGYFADLAESYSWEQDLGIAEPMGIKTRRRVLKEAVGVVGAITPWNFPHQINFAKIGPALAAGNTVVLKPAPDTPWCAALVGHLIAEETDLPAGVVNIVTSSDHSLGAQLSTDPRVDLVSFTGSTATGKAVMAAASESLKKVFLELGGKSAFIVLDDADLAGACGVAAFTVSTHAGQGCAITTRLLVPREKYDEAVEATARTLGGLHAGDPTKSGTICGPLISARQRARVEDYLRLAREEGGTIVVGGGRPADRDRGFFVEPTLITGLDNTARVSREEIFGPVLVIIPHDGDEDAISIANDSPYGLSGSVWGTDPARVKRVVDGVRTGTLSINGGVWYSADAPFGGYKQSGIGREMGVAGFEEYLETKLVAEPAQ</sequence>
<accession>A0A076EKZ4</accession>
<dbReference type="Gene3D" id="3.40.605.10">
    <property type="entry name" value="Aldehyde Dehydrogenase, Chain A, domain 1"/>
    <property type="match status" value="1"/>
</dbReference>
<dbReference type="Pfam" id="PF00171">
    <property type="entry name" value="Aldedh"/>
    <property type="match status" value="1"/>
</dbReference>
<keyword evidence="2 4" id="KW-0560">Oxidoreductase</keyword>
<dbReference type="InterPro" id="IPR016162">
    <property type="entry name" value="Ald_DH_N"/>
</dbReference>